<evidence type="ECO:0000259" key="1">
    <source>
        <dbReference type="Pfam" id="PF01526"/>
    </source>
</evidence>
<comment type="caution">
    <text evidence="2">The sequence shown here is derived from an EMBL/GenBank/DDBJ whole genome shotgun (WGS) entry which is preliminary data.</text>
</comment>
<keyword evidence="3" id="KW-1185">Reference proteome</keyword>
<dbReference type="AlphaFoldDB" id="A0A7W8QFK9"/>
<evidence type="ECO:0000313" key="3">
    <source>
        <dbReference type="Proteomes" id="UP000592780"/>
    </source>
</evidence>
<dbReference type="EMBL" id="JACHDD010000034">
    <property type="protein sequence ID" value="MBB5429607.1"/>
    <property type="molecule type" value="Genomic_DNA"/>
</dbReference>
<gene>
    <name evidence="2" type="ORF">HDG40_007805</name>
</gene>
<dbReference type="GO" id="GO:0006313">
    <property type="term" value="P:DNA transposition"/>
    <property type="evidence" value="ECO:0007669"/>
    <property type="project" value="InterPro"/>
</dbReference>
<dbReference type="InterPro" id="IPR002513">
    <property type="entry name" value="Tn3_Tnp_DDE_dom"/>
</dbReference>
<dbReference type="RefSeq" id="WP_157646469.1">
    <property type="nucleotide sequence ID" value="NZ_JACHDD010000034.1"/>
</dbReference>
<evidence type="ECO:0000313" key="2">
    <source>
        <dbReference type="EMBL" id="MBB5429607.1"/>
    </source>
</evidence>
<dbReference type="OrthoDB" id="5292689at2"/>
<dbReference type="Proteomes" id="UP000592780">
    <property type="component" value="Unassembled WGS sequence"/>
</dbReference>
<proteinExistence type="predicted"/>
<reference evidence="2 3" key="1">
    <citation type="submission" date="2020-08" db="EMBL/GenBank/DDBJ databases">
        <title>Genomic Encyclopedia of Type Strains, Phase IV (KMG-V): Genome sequencing to study the core and pangenomes of soil and plant-associated prokaryotes.</title>
        <authorList>
            <person name="Whitman W."/>
        </authorList>
    </citation>
    <scope>NUCLEOTIDE SEQUENCE [LARGE SCALE GENOMIC DNA]</scope>
    <source>
        <strain evidence="2 3">JPY158</strain>
    </source>
</reference>
<name>A0A7W8QFK9_PARAM</name>
<protein>
    <recommendedName>
        <fullName evidence="1">Tn3 transposase DDE domain-containing protein</fullName>
    </recommendedName>
</protein>
<organism evidence="2 3">
    <name type="scientific">Paraburkholderia atlantica</name>
    <dbReference type="NCBI Taxonomy" id="2654982"/>
    <lineage>
        <taxon>Bacteria</taxon>
        <taxon>Pseudomonadati</taxon>
        <taxon>Pseudomonadota</taxon>
        <taxon>Betaproteobacteria</taxon>
        <taxon>Burkholderiales</taxon>
        <taxon>Burkholderiaceae</taxon>
        <taxon>Paraburkholderia</taxon>
    </lineage>
</organism>
<accession>A0A7W8QFK9</accession>
<sequence length="55" mass="5833">MDAHTRFSGVLRSRKARDTNELVSLSAALIAHGTELDVSSVAAMIPQLDAAHIST</sequence>
<feature type="domain" description="Tn3 transposase DDE" evidence="1">
    <location>
        <begin position="2"/>
        <end position="54"/>
    </location>
</feature>
<dbReference type="Pfam" id="PF01526">
    <property type="entry name" value="DDE_Tnp_Tn3"/>
    <property type="match status" value="1"/>
</dbReference>
<dbReference type="GO" id="GO:0004803">
    <property type="term" value="F:transposase activity"/>
    <property type="evidence" value="ECO:0007669"/>
    <property type="project" value="InterPro"/>
</dbReference>